<dbReference type="Pfam" id="PF03879">
    <property type="entry name" value="Cgr1"/>
    <property type="match status" value="1"/>
</dbReference>
<keyword evidence="12" id="KW-0539">Nucleus</keyword>
<evidence type="ECO:0000256" key="6">
    <source>
        <dbReference type="ARBA" id="ARBA00022454"/>
    </source>
</evidence>
<keyword evidence="8" id="KW-0698">rRNA processing</keyword>
<dbReference type="GO" id="GO:0005694">
    <property type="term" value="C:chromosome"/>
    <property type="evidence" value="ECO:0007669"/>
    <property type="project" value="UniProtKB-SubCell"/>
</dbReference>
<gene>
    <name evidence="15" type="ORF">DGYR_LOCUS9565</name>
</gene>
<evidence type="ECO:0000256" key="5">
    <source>
        <dbReference type="ARBA" id="ARBA00016738"/>
    </source>
</evidence>
<dbReference type="Proteomes" id="UP000549394">
    <property type="component" value="Unassembled WGS sequence"/>
</dbReference>
<keyword evidence="7" id="KW-0690">Ribosome biogenesis</keyword>
<accession>A0A7I8VZB6</accession>
<evidence type="ECO:0000256" key="14">
    <source>
        <dbReference type="SAM" id="MobiDB-lite"/>
    </source>
</evidence>
<keyword evidence="11" id="KW-0175">Coiled coil</keyword>
<dbReference type="InterPro" id="IPR026570">
    <property type="entry name" value="CCDC86"/>
</dbReference>
<keyword evidence="16" id="KW-1185">Reference proteome</keyword>
<evidence type="ECO:0000256" key="11">
    <source>
        <dbReference type="ARBA" id="ARBA00023054"/>
    </source>
</evidence>
<evidence type="ECO:0000256" key="4">
    <source>
        <dbReference type="ARBA" id="ARBA00007869"/>
    </source>
</evidence>
<comment type="caution">
    <text evidence="15">The sequence shown here is derived from an EMBL/GenBank/DDBJ whole genome shotgun (WGS) entry which is preliminary data.</text>
</comment>
<evidence type="ECO:0000256" key="2">
    <source>
        <dbReference type="ARBA" id="ARBA00004286"/>
    </source>
</evidence>
<evidence type="ECO:0000313" key="15">
    <source>
        <dbReference type="EMBL" id="CAD5121639.1"/>
    </source>
</evidence>
<keyword evidence="10" id="KW-0164">Citrullination</keyword>
<evidence type="ECO:0000256" key="3">
    <source>
        <dbReference type="ARBA" id="ARBA00004604"/>
    </source>
</evidence>
<dbReference type="OrthoDB" id="277961at2759"/>
<sequence length="144" mass="17223">MKTEIKNPSMLLKQNNLVISDEAGDVQQPVGVVKDTKGRIKSGRTWKTLREERHSAIKKVKPLKTSWEKKMDSKKTHKFFKEREQELKEERAQRMKEKRERGELNRKRREENQRKSEVVQVIKNTAKIKRMKKKQLRTIEKRAS</sequence>
<dbReference type="InterPro" id="IPR005579">
    <property type="entry name" value="Cgr1-like"/>
</dbReference>
<comment type="subcellular location">
    <subcellularLocation>
        <location evidence="2">Chromosome</location>
    </subcellularLocation>
    <subcellularLocation>
        <location evidence="3">Nucleus</location>
        <location evidence="3">Nucleolus</location>
    </subcellularLocation>
</comment>
<dbReference type="PANTHER" id="PTHR13557:SF1">
    <property type="entry name" value="COILED-COIL DOMAIN-CONTAINING PROTEIN 86"/>
    <property type="match status" value="1"/>
</dbReference>
<evidence type="ECO:0000256" key="12">
    <source>
        <dbReference type="ARBA" id="ARBA00023242"/>
    </source>
</evidence>
<comment type="similarity">
    <text evidence="4">Belongs to the CGR1 family.</text>
</comment>
<evidence type="ECO:0000256" key="13">
    <source>
        <dbReference type="ARBA" id="ARBA00093307"/>
    </source>
</evidence>
<evidence type="ECO:0000256" key="8">
    <source>
        <dbReference type="ARBA" id="ARBA00022552"/>
    </source>
</evidence>
<dbReference type="GO" id="GO:0005730">
    <property type="term" value="C:nucleolus"/>
    <property type="evidence" value="ECO:0007669"/>
    <property type="project" value="UniProtKB-SubCell"/>
</dbReference>
<dbReference type="EMBL" id="CAJFCJ010000014">
    <property type="protein sequence ID" value="CAD5121639.1"/>
    <property type="molecule type" value="Genomic_DNA"/>
</dbReference>
<comment type="function">
    <text evidence="13">Required for proper chromosome segregation during mitosis and error-free mitotic progression.</text>
</comment>
<dbReference type="GO" id="GO:0006364">
    <property type="term" value="P:rRNA processing"/>
    <property type="evidence" value="ECO:0007669"/>
    <property type="project" value="UniProtKB-KW"/>
</dbReference>
<evidence type="ECO:0000313" key="16">
    <source>
        <dbReference type="Proteomes" id="UP000549394"/>
    </source>
</evidence>
<evidence type="ECO:0000256" key="10">
    <source>
        <dbReference type="ARBA" id="ARBA00022934"/>
    </source>
</evidence>
<keyword evidence="9" id="KW-0597">Phosphoprotein</keyword>
<name>A0A7I8VZB6_9ANNE</name>
<dbReference type="PANTHER" id="PTHR13557">
    <property type="entry name" value="COILED-COIL DOMAIN-CONTAINING PROTEIN 86"/>
    <property type="match status" value="1"/>
</dbReference>
<dbReference type="AlphaFoldDB" id="A0A7I8VZB6"/>
<keyword evidence="6" id="KW-0158">Chromosome</keyword>
<evidence type="ECO:0000256" key="9">
    <source>
        <dbReference type="ARBA" id="ARBA00022553"/>
    </source>
</evidence>
<organism evidence="15 16">
    <name type="scientific">Dimorphilus gyrociliatus</name>
    <dbReference type="NCBI Taxonomy" id="2664684"/>
    <lineage>
        <taxon>Eukaryota</taxon>
        <taxon>Metazoa</taxon>
        <taxon>Spiralia</taxon>
        <taxon>Lophotrochozoa</taxon>
        <taxon>Annelida</taxon>
        <taxon>Polychaeta</taxon>
        <taxon>Polychaeta incertae sedis</taxon>
        <taxon>Dinophilidae</taxon>
        <taxon>Dimorphilus</taxon>
    </lineage>
</organism>
<feature type="region of interest" description="Disordered" evidence="14">
    <location>
        <begin position="83"/>
        <end position="117"/>
    </location>
</feature>
<evidence type="ECO:0000256" key="7">
    <source>
        <dbReference type="ARBA" id="ARBA00022517"/>
    </source>
</evidence>
<comment type="function">
    <text evidence="1">Involved in nucleolar integrity and required for processing of the pre-rRNA for the 60S ribosome subunit.</text>
</comment>
<protein>
    <recommendedName>
        <fullName evidence="5">Coiled-coil domain-containing protein 86</fullName>
    </recommendedName>
</protein>
<proteinExistence type="inferred from homology"/>
<evidence type="ECO:0000256" key="1">
    <source>
        <dbReference type="ARBA" id="ARBA00004090"/>
    </source>
</evidence>
<reference evidence="15 16" key="1">
    <citation type="submission" date="2020-08" db="EMBL/GenBank/DDBJ databases">
        <authorList>
            <person name="Hejnol A."/>
        </authorList>
    </citation>
    <scope>NUCLEOTIDE SEQUENCE [LARGE SCALE GENOMIC DNA]</scope>
</reference>